<feature type="domain" description="Methyltransferase" evidence="1">
    <location>
        <begin position="18"/>
        <end position="132"/>
    </location>
</feature>
<dbReference type="GO" id="GO:0032259">
    <property type="term" value="P:methylation"/>
    <property type="evidence" value="ECO:0007669"/>
    <property type="project" value="UniProtKB-KW"/>
</dbReference>
<dbReference type="GO" id="GO:0008168">
    <property type="term" value="F:methyltransferase activity"/>
    <property type="evidence" value="ECO:0007669"/>
    <property type="project" value="UniProtKB-KW"/>
</dbReference>
<gene>
    <name evidence="2" type="ORF">EHQ10_16665</name>
</gene>
<dbReference type="Gene3D" id="3.40.50.150">
    <property type="entry name" value="Vaccinia Virus protein VP39"/>
    <property type="match status" value="1"/>
</dbReference>
<evidence type="ECO:0000313" key="2">
    <source>
        <dbReference type="EMBL" id="TGK46972.1"/>
    </source>
</evidence>
<organism evidence="2 3">
    <name type="scientific">Leptospira bouyouniensis</name>
    <dbReference type="NCBI Taxonomy" id="2484911"/>
    <lineage>
        <taxon>Bacteria</taxon>
        <taxon>Pseudomonadati</taxon>
        <taxon>Spirochaetota</taxon>
        <taxon>Spirochaetia</taxon>
        <taxon>Leptospirales</taxon>
        <taxon>Leptospiraceae</taxon>
        <taxon>Leptospira</taxon>
    </lineage>
</organism>
<keyword evidence="2" id="KW-0808">Transferase</keyword>
<comment type="caution">
    <text evidence="2">The sequence shown here is derived from an EMBL/GenBank/DDBJ whole genome shotgun (WGS) entry which is preliminary data.</text>
</comment>
<dbReference type="SUPFAM" id="SSF53335">
    <property type="entry name" value="S-adenosyl-L-methionine-dependent methyltransferases"/>
    <property type="match status" value="1"/>
</dbReference>
<keyword evidence="3" id="KW-1185">Reference proteome</keyword>
<name>A0ABY2L4E8_9LEPT</name>
<dbReference type="Pfam" id="PF13847">
    <property type="entry name" value="Methyltransf_31"/>
    <property type="match status" value="1"/>
</dbReference>
<reference evidence="3" key="1">
    <citation type="journal article" date="2019" name="PLoS Negl. Trop. Dis.">
        <title>Revisiting the worldwide diversity of Leptospira species in the environment.</title>
        <authorList>
            <person name="Vincent A.T."/>
            <person name="Schiettekatte O."/>
            <person name="Bourhy P."/>
            <person name="Veyrier F.J."/>
            <person name="Picardeau M."/>
        </authorList>
    </citation>
    <scope>NUCLEOTIDE SEQUENCE [LARGE SCALE GENOMIC DNA]</scope>
    <source>
        <strain evidence="3">201800295</strain>
    </source>
</reference>
<dbReference type="EMBL" id="RQFD01000016">
    <property type="protein sequence ID" value="TGK46972.1"/>
    <property type="molecule type" value="Genomic_DNA"/>
</dbReference>
<sequence>MAKKISKRLANIVDALPIKNGMRILEIGCGPGVAAREIASRIDNGYILAIDRSEKAIRQAIETSQHEITSGLLAFRQVAIENFDLINKEKRFDLAFAVRVGALDGRHPEIEKTALVKIAKALTKNGKLFIDGGNPIKEISLEPYRYH</sequence>
<dbReference type="RefSeq" id="WP_135754742.1">
    <property type="nucleotide sequence ID" value="NZ_RQFD01000016.1"/>
</dbReference>
<evidence type="ECO:0000259" key="1">
    <source>
        <dbReference type="Pfam" id="PF13847"/>
    </source>
</evidence>
<keyword evidence="2" id="KW-0489">Methyltransferase</keyword>
<protein>
    <submittedName>
        <fullName evidence="2">Methyltransferase domain-containing protein</fullName>
    </submittedName>
</protein>
<dbReference type="CDD" id="cd02440">
    <property type="entry name" value="AdoMet_MTases"/>
    <property type="match status" value="1"/>
</dbReference>
<dbReference type="Proteomes" id="UP000297617">
    <property type="component" value="Unassembled WGS sequence"/>
</dbReference>
<dbReference type="InterPro" id="IPR025714">
    <property type="entry name" value="Methyltranfer_dom"/>
</dbReference>
<evidence type="ECO:0000313" key="3">
    <source>
        <dbReference type="Proteomes" id="UP000297617"/>
    </source>
</evidence>
<proteinExistence type="predicted"/>
<accession>A0ABY2L4E8</accession>
<dbReference type="InterPro" id="IPR029063">
    <property type="entry name" value="SAM-dependent_MTases_sf"/>
</dbReference>